<sequence length="241" mass="27196">MKYAAEVLKRFEIENYNATCNPIIPGQKIGKDENGIEVDATLYKQIVGNLMYLTTTCPDLMFVVSLISHFMASPTQCRFVVAKRVLRYLKSTMNYGVFYMKGGVSDLVGFSDSDYACDMKDSKITLGAYVFMMSGGAIAWSSRKQSIVTLLTIDAEFVDVVACACQAIWMRRILKEIGYSQTEGTKLMCDNASTIKLSNNLVLYGGSKHIRVRFHFLRDLTKKELLICCFVVLKINLLIYR</sequence>
<proteinExistence type="predicted"/>
<name>A0ACB7G483_MANES</name>
<dbReference type="EMBL" id="CM004403">
    <property type="protein sequence ID" value="KAG8635042.1"/>
    <property type="molecule type" value="Genomic_DNA"/>
</dbReference>
<comment type="caution">
    <text evidence="1">The sequence shown here is derived from an EMBL/GenBank/DDBJ whole genome shotgun (WGS) entry which is preliminary data.</text>
</comment>
<organism evidence="1 2">
    <name type="scientific">Manihot esculenta</name>
    <name type="common">Cassava</name>
    <name type="synonym">Jatropha manihot</name>
    <dbReference type="NCBI Taxonomy" id="3983"/>
    <lineage>
        <taxon>Eukaryota</taxon>
        <taxon>Viridiplantae</taxon>
        <taxon>Streptophyta</taxon>
        <taxon>Embryophyta</taxon>
        <taxon>Tracheophyta</taxon>
        <taxon>Spermatophyta</taxon>
        <taxon>Magnoliopsida</taxon>
        <taxon>eudicotyledons</taxon>
        <taxon>Gunneridae</taxon>
        <taxon>Pentapetalae</taxon>
        <taxon>rosids</taxon>
        <taxon>fabids</taxon>
        <taxon>Malpighiales</taxon>
        <taxon>Euphorbiaceae</taxon>
        <taxon>Crotonoideae</taxon>
        <taxon>Manihoteae</taxon>
        <taxon>Manihot</taxon>
    </lineage>
</organism>
<reference evidence="2" key="1">
    <citation type="journal article" date="2016" name="Nat. Biotechnol.">
        <title>Sequencing wild and cultivated cassava and related species reveals extensive interspecific hybridization and genetic diversity.</title>
        <authorList>
            <person name="Bredeson J.V."/>
            <person name="Lyons J.B."/>
            <person name="Prochnik S.E."/>
            <person name="Wu G.A."/>
            <person name="Ha C.M."/>
            <person name="Edsinger-Gonzales E."/>
            <person name="Grimwood J."/>
            <person name="Schmutz J."/>
            <person name="Rabbi I.Y."/>
            <person name="Egesi C."/>
            <person name="Nauluvula P."/>
            <person name="Lebot V."/>
            <person name="Ndunguru J."/>
            <person name="Mkamilo G."/>
            <person name="Bart R.S."/>
            <person name="Setter T.L."/>
            <person name="Gleadow R.M."/>
            <person name="Kulakow P."/>
            <person name="Ferguson M.E."/>
            <person name="Rounsley S."/>
            <person name="Rokhsar D.S."/>
        </authorList>
    </citation>
    <scope>NUCLEOTIDE SEQUENCE [LARGE SCALE GENOMIC DNA]</scope>
    <source>
        <strain evidence="2">cv. AM560-2</strain>
    </source>
</reference>
<evidence type="ECO:0000313" key="1">
    <source>
        <dbReference type="EMBL" id="KAG8635042.1"/>
    </source>
</evidence>
<keyword evidence="2" id="KW-1185">Reference proteome</keyword>
<evidence type="ECO:0000313" key="2">
    <source>
        <dbReference type="Proteomes" id="UP000091857"/>
    </source>
</evidence>
<protein>
    <submittedName>
        <fullName evidence="1">Uncharacterized protein</fullName>
    </submittedName>
</protein>
<gene>
    <name evidence="1" type="ORF">MANES_17G122650v8</name>
</gene>
<dbReference type="Proteomes" id="UP000091857">
    <property type="component" value="Chromosome 17"/>
</dbReference>
<accession>A0ACB7G483</accession>